<dbReference type="EMBL" id="DYYG01000063">
    <property type="protein sequence ID" value="HJE25846.1"/>
    <property type="molecule type" value="Genomic_DNA"/>
</dbReference>
<evidence type="ECO:0000313" key="2">
    <source>
        <dbReference type="EMBL" id="HJE25846.1"/>
    </source>
</evidence>
<proteinExistence type="predicted"/>
<dbReference type="AlphaFoldDB" id="A0A921E6L4"/>
<comment type="caution">
    <text evidence="2">The sequence shown here is derived from an EMBL/GenBank/DDBJ whole genome shotgun (WGS) entry which is preliminary data.</text>
</comment>
<protein>
    <submittedName>
        <fullName evidence="2">Uncharacterized protein</fullName>
    </submittedName>
</protein>
<gene>
    <name evidence="2" type="ORF">K8W01_19540</name>
</gene>
<keyword evidence="1" id="KW-0732">Signal</keyword>
<name>A0A921E6L4_9HYPH</name>
<feature type="chain" id="PRO_5037609784" evidence="1">
    <location>
        <begin position="23"/>
        <end position="164"/>
    </location>
</feature>
<accession>A0A921E6L4</accession>
<reference evidence="2" key="1">
    <citation type="journal article" date="2021" name="PeerJ">
        <title>Extensive microbial diversity within the chicken gut microbiome revealed by metagenomics and culture.</title>
        <authorList>
            <person name="Gilroy R."/>
            <person name="Ravi A."/>
            <person name="Getino M."/>
            <person name="Pursley I."/>
            <person name="Horton D.L."/>
            <person name="Alikhan N.F."/>
            <person name="Baker D."/>
            <person name="Gharbi K."/>
            <person name="Hall N."/>
            <person name="Watson M."/>
            <person name="Adriaenssens E.M."/>
            <person name="Foster-Nyarko E."/>
            <person name="Jarju S."/>
            <person name="Secka A."/>
            <person name="Antonio M."/>
            <person name="Oren A."/>
            <person name="Chaudhuri R.R."/>
            <person name="La Ragione R."/>
            <person name="Hildebrand F."/>
            <person name="Pallen M.J."/>
        </authorList>
    </citation>
    <scope>NUCLEOTIDE SEQUENCE</scope>
    <source>
        <strain evidence="2">316</strain>
    </source>
</reference>
<feature type="signal peptide" evidence="1">
    <location>
        <begin position="1"/>
        <end position="22"/>
    </location>
</feature>
<reference evidence="2" key="2">
    <citation type="submission" date="2021-09" db="EMBL/GenBank/DDBJ databases">
        <authorList>
            <person name="Gilroy R."/>
        </authorList>
    </citation>
    <scope>NUCLEOTIDE SEQUENCE</scope>
    <source>
        <strain evidence="2">316</strain>
    </source>
</reference>
<organism evidence="2 3">
    <name type="scientific">Methylorubrum populi</name>
    <dbReference type="NCBI Taxonomy" id="223967"/>
    <lineage>
        <taxon>Bacteria</taxon>
        <taxon>Pseudomonadati</taxon>
        <taxon>Pseudomonadota</taxon>
        <taxon>Alphaproteobacteria</taxon>
        <taxon>Hyphomicrobiales</taxon>
        <taxon>Methylobacteriaceae</taxon>
        <taxon>Methylorubrum</taxon>
    </lineage>
</organism>
<dbReference type="Proteomes" id="UP000742631">
    <property type="component" value="Unassembled WGS sequence"/>
</dbReference>
<evidence type="ECO:0000313" key="3">
    <source>
        <dbReference type="Proteomes" id="UP000742631"/>
    </source>
</evidence>
<evidence type="ECO:0000256" key="1">
    <source>
        <dbReference type="SAM" id="SignalP"/>
    </source>
</evidence>
<sequence length="164" mass="17285">MTLRAFLAGLSLSLALCAPARADSCDGLTVRLIRGTGVALAGRSGQTVVFRAVDADRMSLDCAEPRRLLFRSDRREPPRTFFVLIGLAAKTLTGASAEAVEALALRLHQDSLLTGEPQLGRSGGAILRCDPGDRPDGIGVGSLCRLAADRPPRARGLSHRVGRG</sequence>